<dbReference type="InterPro" id="IPR028146">
    <property type="entry name" value="PRKCSH_N"/>
</dbReference>
<evidence type="ECO:0000256" key="3">
    <source>
        <dbReference type="ARBA" id="ARBA00022824"/>
    </source>
</evidence>
<dbReference type="AlphaFoldDB" id="A0A6G1H1Z6"/>
<keyword evidence="4" id="KW-1015">Disulfide bond</keyword>
<feature type="compositionally biased region" description="Basic and acidic residues" evidence="6">
    <location>
        <begin position="393"/>
        <end position="405"/>
    </location>
</feature>
<dbReference type="PANTHER" id="PTHR12630:SF1">
    <property type="entry name" value="GLUCOSIDASE 2 SUBUNIT BETA"/>
    <property type="match status" value="1"/>
</dbReference>
<evidence type="ECO:0000256" key="5">
    <source>
        <dbReference type="SAM" id="Coils"/>
    </source>
</evidence>
<evidence type="ECO:0000256" key="2">
    <source>
        <dbReference type="ARBA" id="ARBA00022729"/>
    </source>
</evidence>
<evidence type="ECO:0000256" key="1">
    <source>
        <dbReference type="ARBA" id="ARBA00022387"/>
    </source>
</evidence>
<dbReference type="SUPFAM" id="SSF50911">
    <property type="entry name" value="Mannose 6-phosphate receptor domain"/>
    <property type="match status" value="1"/>
</dbReference>
<dbReference type="InterPro" id="IPR009011">
    <property type="entry name" value="Man6P_isomerase_rcpt-bd_dom_sf"/>
</dbReference>
<dbReference type="OrthoDB" id="28322at2759"/>
<dbReference type="GO" id="GO:0017177">
    <property type="term" value="C:glucosidase II complex"/>
    <property type="evidence" value="ECO:0007669"/>
    <property type="project" value="TreeGrafter"/>
</dbReference>
<evidence type="ECO:0000256" key="4">
    <source>
        <dbReference type="ARBA" id="ARBA00023157"/>
    </source>
</evidence>
<keyword evidence="3" id="KW-0256">Endoplasmic reticulum</keyword>
<dbReference type="GO" id="GO:0006491">
    <property type="term" value="P:N-glycan processing"/>
    <property type="evidence" value="ECO:0007669"/>
    <property type="project" value="TreeGrafter"/>
</dbReference>
<dbReference type="InterPro" id="IPR039794">
    <property type="entry name" value="Gtb1-like"/>
</dbReference>
<evidence type="ECO:0000259" key="7">
    <source>
        <dbReference type="PROSITE" id="PS51914"/>
    </source>
</evidence>
<feature type="compositionally biased region" description="Low complexity" evidence="6">
    <location>
        <begin position="382"/>
        <end position="392"/>
    </location>
</feature>
<dbReference type="Pfam" id="PF12999">
    <property type="entry name" value="PRKCSH-like"/>
    <property type="match status" value="2"/>
</dbReference>
<accession>A0A6G1H1Z6</accession>
<evidence type="ECO:0000256" key="6">
    <source>
        <dbReference type="SAM" id="MobiDB-lite"/>
    </source>
</evidence>
<organism evidence="8 9">
    <name type="scientific">Aulographum hederae CBS 113979</name>
    <dbReference type="NCBI Taxonomy" id="1176131"/>
    <lineage>
        <taxon>Eukaryota</taxon>
        <taxon>Fungi</taxon>
        <taxon>Dikarya</taxon>
        <taxon>Ascomycota</taxon>
        <taxon>Pezizomycotina</taxon>
        <taxon>Dothideomycetes</taxon>
        <taxon>Pleosporomycetidae</taxon>
        <taxon>Aulographales</taxon>
        <taxon>Aulographaceae</taxon>
    </lineage>
</organism>
<dbReference type="PROSITE" id="PS51914">
    <property type="entry name" value="MRH"/>
    <property type="match status" value="1"/>
</dbReference>
<reference evidence="8" key="1">
    <citation type="journal article" date="2020" name="Stud. Mycol.">
        <title>101 Dothideomycetes genomes: a test case for predicting lifestyles and emergence of pathogens.</title>
        <authorList>
            <person name="Haridas S."/>
            <person name="Albert R."/>
            <person name="Binder M."/>
            <person name="Bloem J."/>
            <person name="Labutti K."/>
            <person name="Salamov A."/>
            <person name="Andreopoulos B."/>
            <person name="Baker S."/>
            <person name="Barry K."/>
            <person name="Bills G."/>
            <person name="Bluhm B."/>
            <person name="Cannon C."/>
            <person name="Castanera R."/>
            <person name="Culley D."/>
            <person name="Daum C."/>
            <person name="Ezra D."/>
            <person name="Gonzalez J."/>
            <person name="Henrissat B."/>
            <person name="Kuo A."/>
            <person name="Liang C."/>
            <person name="Lipzen A."/>
            <person name="Lutzoni F."/>
            <person name="Magnuson J."/>
            <person name="Mondo S."/>
            <person name="Nolan M."/>
            <person name="Ohm R."/>
            <person name="Pangilinan J."/>
            <person name="Park H.-J."/>
            <person name="Ramirez L."/>
            <person name="Alfaro M."/>
            <person name="Sun H."/>
            <person name="Tritt A."/>
            <person name="Yoshinaga Y."/>
            <person name="Zwiers L.-H."/>
            <person name="Turgeon B."/>
            <person name="Goodwin S."/>
            <person name="Spatafora J."/>
            <person name="Crous P."/>
            <person name="Grigoriev I."/>
        </authorList>
    </citation>
    <scope>NUCLEOTIDE SEQUENCE</scope>
    <source>
        <strain evidence="8">CBS 113979</strain>
    </source>
</reference>
<keyword evidence="2" id="KW-0732">Signal</keyword>
<dbReference type="Proteomes" id="UP000800041">
    <property type="component" value="Unassembled WGS sequence"/>
</dbReference>
<dbReference type="EMBL" id="ML977154">
    <property type="protein sequence ID" value="KAF1987077.1"/>
    <property type="molecule type" value="Genomic_DNA"/>
</dbReference>
<protein>
    <recommendedName>
        <fullName evidence="1">Glucosidase 2 subunit beta</fullName>
    </recommendedName>
</protein>
<sequence>MYSSPETITTSRATSYNDIPTPIRHANTWTVAKFYKSAESFTCVSNPSITISVAQINDDYCDCPDGSDEPGTSACSYISPLSPPSPDTITVKHHTENGSLALPGFYCKNKGHMPTYVPFTAVNDGICDYELCCDGSDEWNGVGGVKCEDKCKEIGKEWRKQDEARQKAMGTAAKKRKELVVEAQRLRKEVEDRIQTLKTQVEGADLKVKDLEKEFAEVERREKTKVIKGPTSGGKLGTLVTLAKERIAELRETLDKVRHQRVDATTRLQELEGILATFKEEYNPNFNDEGVKRAVRSYEDYIAKGYTDEVVPAEERDIDEMLKDDHENGLNWDEFEESTSDSDVEVLYKFEQYLPAPARDWLDQKLRDLRLWAIDNGILAGASSSSSAGESKAVTDARTRLDSAKTDASNNRGELTKHEEDLQKDYGPDEIFRALKGRCVEQDSGEYTYELCWLDRTTQKPKKGGAHTGMGNFARIEKVVVDDELPADGKGLGSGERIALKYENGQHCWNGPSRSTLVVLACAEKDEVWKVVEEEKCVYRMEVGTPAVCELKEGKGKEGVRDEL</sequence>
<keyword evidence="9" id="KW-1185">Reference proteome</keyword>
<gene>
    <name evidence="8" type="ORF">K402DRAFT_62765</name>
</gene>
<feature type="region of interest" description="Disordered" evidence="6">
    <location>
        <begin position="382"/>
        <end position="420"/>
    </location>
</feature>
<name>A0A6G1H1Z6_9PEZI</name>
<evidence type="ECO:0000313" key="9">
    <source>
        <dbReference type="Proteomes" id="UP000800041"/>
    </source>
</evidence>
<evidence type="ECO:0000313" key="8">
    <source>
        <dbReference type="EMBL" id="KAF1987077.1"/>
    </source>
</evidence>
<dbReference type="PANTHER" id="PTHR12630">
    <property type="entry name" value="N-LINKED OLIGOSACCHARIDE PROCESSING"/>
    <property type="match status" value="1"/>
</dbReference>
<feature type="domain" description="MRH" evidence="7">
    <location>
        <begin position="420"/>
        <end position="551"/>
    </location>
</feature>
<dbReference type="Gene3D" id="2.70.130.10">
    <property type="entry name" value="Mannose-6-phosphate receptor binding domain"/>
    <property type="match status" value="1"/>
</dbReference>
<dbReference type="Pfam" id="PF13015">
    <property type="entry name" value="PRKCSH_1"/>
    <property type="match status" value="1"/>
</dbReference>
<dbReference type="InterPro" id="IPR044865">
    <property type="entry name" value="MRH_dom"/>
</dbReference>
<feature type="coiled-coil region" evidence="5">
    <location>
        <begin position="180"/>
        <end position="281"/>
    </location>
</feature>
<dbReference type="InterPro" id="IPR036607">
    <property type="entry name" value="PRKCSH"/>
</dbReference>
<keyword evidence="5" id="KW-0175">Coiled coil</keyword>
<proteinExistence type="predicted"/>